<name>E9GIL5_DAPPU</name>
<keyword evidence="2" id="KW-1185">Reference proteome</keyword>
<organism evidence="1 2">
    <name type="scientific">Daphnia pulex</name>
    <name type="common">Water flea</name>
    <dbReference type="NCBI Taxonomy" id="6669"/>
    <lineage>
        <taxon>Eukaryota</taxon>
        <taxon>Metazoa</taxon>
        <taxon>Ecdysozoa</taxon>
        <taxon>Arthropoda</taxon>
        <taxon>Crustacea</taxon>
        <taxon>Branchiopoda</taxon>
        <taxon>Diplostraca</taxon>
        <taxon>Cladocera</taxon>
        <taxon>Anomopoda</taxon>
        <taxon>Daphniidae</taxon>
        <taxon>Daphnia</taxon>
    </lineage>
</organism>
<dbReference type="EMBL" id="GL732546">
    <property type="protein sequence ID" value="EFX80680.1"/>
    <property type="molecule type" value="Genomic_DNA"/>
</dbReference>
<reference evidence="1 2" key="1">
    <citation type="journal article" date="2011" name="Science">
        <title>The ecoresponsive genome of Daphnia pulex.</title>
        <authorList>
            <person name="Colbourne J.K."/>
            <person name="Pfrender M.E."/>
            <person name="Gilbert D."/>
            <person name="Thomas W.K."/>
            <person name="Tucker A."/>
            <person name="Oakley T.H."/>
            <person name="Tokishita S."/>
            <person name="Aerts A."/>
            <person name="Arnold G.J."/>
            <person name="Basu M.K."/>
            <person name="Bauer D.J."/>
            <person name="Caceres C.E."/>
            <person name="Carmel L."/>
            <person name="Casola C."/>
            <person name="Choi J.H."/>
            <person name="Detter J.C."/>
            <person name="Dong Q."/>
            <person name="Dusheyko S."/>
            <person name="Eads B.D."/>
            <person name="Frohlich T."/>
            <person name="Geiler-Samerotte K.A."/>
            <person name="Gerlach D."/>
            <person name="Hatcher P."/>
            <person name="Jogdeo S."/>
            <person name="Krijgsveld J."/>
            <person name="Kriventseva E.V."/>
            <person name="Kultz D."/>
            <person name="Laforsch C."/>
            <person name="Lindquist E."/>
            <person name="Lopez J."/>
            <person name="Manak J.R."/>
            <person name="Muller J."/>
            <person name="Pangilinan J."/>
            <person name="Patwardhan R.P."/>
            <person name="Pitluck S."/>
            <person name="Pritham E.J."/>
            <person name="Rechtsteiner A."/>
            <person name="Rho M."/>
            <person name="Rogozin I.B."/>
            <person name="Sakarya O."/>
            <person name="Salamov A."/>
            <person name="Schaack S."/>
            <person name="Shapiro H."/>
            <person name="Shiga Y."/>
            <person name="Skalitzky C."/>
            <person name="Smith Z."/>
            <person name="Souvorov A."/>
            <person name="Sung W."/>
            <person name="Tang Z."/>
            <person name="Tsuchiya D."/>
            <person name="Tu H."/>
            <person name="Vos H."/>
            <person name="Wang M."/>
            <person name="Wolf Y.I."/>
            <person name="Yamagata H."/>
            <person name="Yamada T."/>
            <person name="Ye Y."/>
            <person name="Shaw J.R."/>
            <person name="Andrews J."/>
            <person name="Crease T.J."/>
            <person name="Tang H."/>
            <person name="Lucas S.M."/>
            <person name="Robertson H.M."/>
            <person name="Bork P."/>
            <person name="Koonin E.V."/>
            <person name="Zdobnov E.M."/>
            <person name="Grigoriev I.V."/>
            <person name="Lynch M."/>
            <person name="Boore J.L."/>
        </authorList>
    </citation>
    <scope>NUCLEOTIDE SEQUENCE [LARGE SCALE GENOMIC DNA]</scope>
</reference>
<sequence>MYQICLMKVKCLTKFITHMIRAYSFFMESCGPGTEILVPKLAFARNGRGTSTNVHRYLRDARSSSISLPVFKIQ</sequence>
<protein>
    <submittedName>
        <fullName evidence="1">Uncharacterized protein</fullName>
    </submittedName>
</protein>
<proteinExistence type="predicted"/>
<dbReference type="InParanoid" id="E9GIL5"/>
<dbReference type="Proteomes" id="UP000000305">
    <property type="component" value="Unassembled WGS sequence"/>
</dbReference>
<dbReference type="KEGG" id="dpx:DAPPUDRAFT_318374"/>
<dbReference type="OrthoDB" id="10455513at2759"/>
<dbReference type="PhylomeDB" id="E9GIL5"/>
<accession>E9GIL5</accession>
<dbReference type="HOGENOM" id="CLU_2690321_0_0_1"/>
<evidence type="ECO:0000313" key="1">
    <source>
        <dbReference type="EMBL" id="EFX80680.1"/>
    </source>
</evidence>
<evidence type="ECO:0000313" key="2">
    <source>
        <dbReference type="Proteomes" id="UP000000305"/>
    </source>
</evidence>
<dbReference type="AlphaFoldDB" id="E9GIL5"/>
<gene>
    <name evidence="1" type="ORF">DAPPUDRAFT_318374</name>
</gene>